<evidence type="ECO:0000313" key="1">
    <source>
        <dbReference type="EMBL" id="GMT15960.1"/>
    </source>
</evidence>
<gene>
    <name evidence="1" type="ORF">PFISCL1PPCAC_7257</name>
</gene>
<reference evidence="1" key="1">
    <citation type="submission" date="2023-10" db="EMBL/GenBank/DDBJ databases">
        <title>Genome assembly of Pristionchus species.</title>
        <authorList>
            <person name="Yoshida K."/>
            <person name="Sommer R.J."/>
        </authorList>
    </citation>
    <scope>NUCLEOTIDE SEQUENCE</scope>
    <source>
        <strain evidence="1">RS5133</strain>
    </source>
</reference>
<comment type="caution">
    <text evidence="1">The sequence shown here is derived from an EMBL/GenBank/DDBJ whole genome shotgun (WGS) entry which is preliminary data.</text>
</comment>
<dbReference type="AlphaFoldDB" id="A0AAV5VDG2"/>
<evidence type="ECO:0000313" key="2">
    <source>
        <dbReference type="Proteomes" id="UP001432322"/>
    </source>
</evidence>
<feature type="non-terminal residue" evidence="1">
    <location>
        <position position="1"/>
    </location>
</feature>
<proteinExistence type="predicted"/>
<name>A0AAV5VDG2_9BILA</name>
<evidence type="ECO:0008006" key="3">
    <source>
        <dbReference type="Google" id="ProtNLM"/>
    </source>
</evidence>
<sequence length="98" mass="10916">LLLISTFSLANAYKILVYNSKYGHSHSNFLGMIADTLVEAGHNVTSLMPIMDRNVKDGTEKSNKIYVQPDPMVDQGFTQMLRGGVNFFQMNNFNPIGS</sequence>
<keyword evidence="2" id="KW-1185">Reference proteome</keyword>
<protein>
    <recommendedName>
        <fullName evidence="3">Glucuronosyltransferase</fullName>
    </recommendedName>
</protein>
<accession>A0AAV5VDG2</accession>
<feature type="non-terminal residue" evidence="1">
    <location>
        <position position="98"/>
    </location>
</feature>
<dbReference type="EMBL" id="BTSY01000002">
    <property type="protein sequence ID" value="GMT15960.1"/>
    <property type="molecule type" value="Genomic_DNA"/>
</dbReference>
<dbReference type="Proteomes" id="UP001432322">
    <property type="component" value="Unassembled WGS sequence"/>
</dbReference>
<dbReference type="SUPFAM" id="SSF53756">
    <property type="entry name" value="UDP-Glycosyltransferase/glycogen phosphorylase"/>
    <property type="match status" value="1"/>
</dbReference>
<organism evidence="1 2">
    <name type="scientific">Pristionchus fissidentatus</name>
    <dbReference type="NCBI Taxonomy" id="1538716"/>
    <lineage>
        <taxon>Eukaryota</taxon>
        <taxon>Metazoa</taxon>
        <taxon>Ecdysozoa</taxon>
        <taxon>Nematoda</taxon>
        <taxon>Chromadorea</taxon>
        <taxon>Rhabditida</taxon>
        <taxon>Rhabditina</taxon>
        <taxon>Diplogasteromorpha</taxon>
        <taxon>Diplogasteroidea</taxon>
        <taxon>Neodiplogasteridae</taxon>
        <taxon>Pristionchus</taxon>
    </lineage>
</organism>